<dbReference type="GeneID" id="110987698"/>
<feature type="chain" id="PRO_5034680440" evidence="1">
    <location>
        <begin position="20"/>
        <end position="167"/>
    </location>
</feature>
<keyword evidence="1" id="KW-0732">Signal</keyword>
<dbReference type="Proteomes" id="UP000694845">
    <property type="component" value="Unplaced"/>
</dbReference>
<keyword evidence="2" id="KW-1185">Reference proteome</keyword>
<reference evidence="3" key="1">
    <citation type="submission" date="2025-08" db="UniProtKB">
        <authorList>
            <consortium name="RefSeq"/>
        </authorList>
    </citation>
    <scope>IDENTIFICATION</scope>
</reference>
<gene>
    <name evidence="3" type="primary">LOC110987698</name>
</gene>
<organism evidence="2 3">
    <name type="scientific">Acanthaster planci</name>
    <name type="common">Crown-of-thorns starfish</name>
    <dbReference type="NCBI Taxonomy" id="133434"/>
    <lineage>
        <taxon>Eukaryota</taxon>
        <taxon>Metazoa</taxon>
        <taxon>Echinodermata</taxon>
        <taxon>Eleutherozoa</taxon>
        <taxon>Asterozoa</taxon>
        <taxon>Asteroidea</taxon>
        <taxon>Valvatacea</taxon>
        <taxon>Valvatida</taxon>
        <taxon>Acanthasteridae</taxon>
        <taxon>Acanthaster</taxon>
    </lineage>
</organism>
<feature type="signal peptide" evidence="1">
    <location>
        <begin position="1"/>
        <end position="19"/>
    </location>
</feature>
<accession>A0A8B7ZLM5</accession>
<dbReference type="RefSeq" id="XP_022106364.1">
    <property type="nucleotide sequence ID" value="XM_022250672.1"/>
</dbReference>
<dbReference type="PROSITE" id="PS51257">
    <property type="entry name" value="PROKAR_LIPOPROTEIN"/>
    <property type="match status" value="1"/>
</dbReference>
<evidence type="ECO:0000313" key="2">
    <source>
        <dbReference type="Proteomes" id="UP000694845"/>
    </source>
</evidence>
<dbReference type="KEGG" id="aplc:110987698"/>
<proteinExistence type="predicted"/>
<sequence length="167" mass="18961">MRSLPVFVVFGLLACQVLAWPEHRTFQEFPELKRRFQSQLIEELISRLLEDKRQMQPACAAADDFFCWDTGCNADLGDFGSAFIEYKPDGDAYKLSIGLTYCCNREGFWDEHVDYVKTVASLSGKLPFSSKTFTINGQRFKMTVQKIVTGGADLKVEGVCVEKVNYM</sequence>
<evidence type="ECO:0000256" key="1">
    <source>
        <dbReference type="SAM" id="SignalP"/>
    </source>
</evidence>
<protein>
    <submittedName>
        <fullName evidence="3">Uncharacterized protein LOC110987698 isoform X1</fullName>
    </submittedName>
</protein>
<dbReference type="OrthoDB" id="10438239at2759"/>
<name>A0A8B7ZLM5_ACAPL</name>
<dbReference type="AlphaFoldDB" id="A0A8B7ZLM5"/>
<evidence type="ECO:0000313" key="3">
    <source>
        <dbReference type="RefSeq" id="XP_022106364.1"/>
    </source>
</evidence>